<evidence type="ECO:0000256" key="2">
    <source>
        <dbReference type="SAM" id="Phobius"/>
    </source>
</evidence>
<dbReference type="AlphaFoldDB" id="G7YJV7"/>
<protein>
    <submittedName>
        <fullName evidence="3">Uncharacterized protein</fullName>
    </submittedName>
</protein>
<reference evidence="3" key="1">
    <citation type="journal article" date="2011" name="Genome Biol.">
        <title>The draft genome of the carcinogenic human liver fluke Clonorchis sinensis.</title>
        <authorList>
            <person name="Wang X."/>
            <person name="Chen W."/>
            <person name="Huang Y."/>
            <person name="Sun J."/>
            <person name="Men J."/>
            <person name="Liu H."/>
            <person name="Luo F."/>
            <person name="Guo L."/>
            <person name="Lv X."/>
            <person name="Deng C."/>
            <person name="Zhou C."/>
            <person name="Fan Y."/>
            <person name="Li X."/>
            <person name="Huang L."/>
            <person name="Hu Y."/>
            <person name="Liang C."/>
            <person name="Hu X."/>
            <person name="Xu J."/>
            <person name="Yu X."/>
        </authorList>
    </citation>
    <scope>NUCLEOTIDE SEQUENCE [LARGE SCALE GENOMIC DNA]</scope>
    <source>
        <strain evidence="3">Henan</strain>
    </source>
</reference>
<reference key="2">
    <citation type="submission" date="2011-10" db="EMBL/GenBank/DDBJ databases">
        <title>The genome and transcriptome sequence of Clonorchis sinensis provide insights into the carcinogenic liver fluke.</title>
        <authorList>
            <person name="Wang X."/>
            <person name="Huang Y."/>
            <person name="Chen W."/>
            <person name="Liu H."/>
            <person name="Guo L."/>
            <person name="Chen Y."/>
            <person name="Luo F."/>
            <person name="Zhou W."/>
            <person name="Sun J."/>
            <person name="Mao Q."/>
            <person name="Liang P."/>
            <person name="Zhou C."/>
            <person name="Tian Y."/>
            <person name="Men J."/>
            <person name="Lv X."/>
            <person name="Huang L."/>
            <person name="Zhou J."/>
            <person name="Hu Y."/>
            <person name="Li R."/>
            <person name="Zhang F."/>
            <person name="Lei H."/>
            <person name="Li X."/>
            <person name="Hu X."/>
            <person name="Liang C."/>
            <person name="Xu J."/>
            <person name="Wu Z."/>
            <person name="Yu X."/>
        </authorList>
    </citation>
    <scope>NUCLEOTIDE SEQUENCE</scope>
    <source>
        <strain>Henan</strain>
    </source>
</reference>
<dbReference type="InParanoid" id="G7YJV7"/>
<gene>
    <name evidence="3" type="ORF">CLF_109839</name>
</gene>
<dbReference type="EMBL" id="DF143450">
    <property type="protein sequence ID" value="GAA53240.1"/>
    <property type="molecule type" value="Genomic_DNA"/>
</dbReference>
<evidence type="ECO:0000256" key="1">
    <source>
        <dbReference type="SAM" id="MobiDB-lite"/>
    </source>
</evidence>
<dbReference type="Proteomes" id="UP000008909">
    <property type="component" value="Unassembled WGS sequence"/>
</dbReference>
<proteinExistence type="predicted"/>
<feature type="transmembrane region" description="Helical" evidence="2">
    <location>
        <begin position="156"/>
        <end position="183"/>
    </location>
</feature>
<feature type="transmembrane region" description="Helical" evidence="2">
    <location>
        <begin position="130"/>
        <end position="150"/>
    </location>
</feature>
<accession>G7YJV7</accession>
<sequence length="244" mass="27821">MYRWEQSAARTRNALQQSERASFRFPQAILEDFGWRKPKTDRSNHAAEPTHQPQDTTDMATGKISECNTESPNKCNWTNSNLVGDPVKPCTSFKSEKATHLEHNNESDYGIYTAVKEAVQKSSQTLATRFLASSVIFLVIFFVSFCLFFTTTCITLFVLTFISLFGLTCVLSFMVAVFAVFVAQCTGPYLQHINAILTWTNPCVYATFMQSFVRDPQILRRLDLCCQYIRNTLWNTRIPATKTQ</sequence>
<organism evidence="3 4">
    <name type="scientific">Clonorchis sinensis</name>
    <name type="common">Chinese liver fluke</name>
    <dbReference type="NCBI Taxonomy" id="79923"/>
    <lineage>
        <taxon>Eukaryota</taxon>
        <taxon>Metazoa</taxon>
        <taxon>Spiralia</taxon>
        <taxon>Lophotrochozoa</taxon>
        <taxon>Platyhelminthes</taxon>
        <taxon>Trematoda</taxon>
        <taxon>Digenea</taxon>
        <taxon>Opisthorchiida</taxon>
        <taxon>Opisthorchiata</taxon>
        <taxon>Opisthorchiidae</taxon>
        <taxon>Clonorchis</taxon>
    </lineage>
</organism>
<evidence type="ECO:0000313" key="3">
    <source>
        <dbReference type="EMBL" id="GAA53240.1"/>
    </source>
</evidence>
<evidence type="ECO:0000313" key="4">
    <source>
        <dbReference type="Proteomes" id="UP000008909"/>
    </source>
</evidence>
<feature type="region of interest" description="Disordered" evidence="1">
    <location>
        <begin position="34"/>
        <end position="58"/>
    </location>
</feature>
<keyword evidence="4" id="KW-1185">Reference proteome</keyword>
<name>G7YJV7_CLOSI</name>
<keyword evidence="2" id="KW-0812">Transmembrane</keyword>
<feature type="compositionally biased region" description="Basic and acidic residues" evidence="1">
    <location>
        <begin position="34"/>
        <end position="45"/>
    </location>
</feature>
<keyword evidence="2" id="KW-0472">Membrane</keyword>
<keyword evidence="2" id="KW-1133">Transmembrane helix</keyword>